<evidence type="ECO:0000259" key="1">
    <source>
        <dbReference type="Pfam" id="PF10531"/>
    </source>
</evidence>
<comment type="caution">
    <text evidence="2">The sequence shown here is derived from an EMBL/GenBank/DDBJ whole genome shotgun (WGS) entry which is preliminary data.</text>
</comment>
<dbReference type="InterPro" id="IPR019554">
    <property type="entry name" value="Soluble_ligand-bd"/>
</dbReference>
<dbReference type="EMBL" id="PNCG01000432">
    <property type="protein sequence ID" value="TMP77070.1"/>
    <property type="molecule type" value="Genomic_DNA"/>
</dbReference>
<accession>A0A5S3YLZ6</accession>
<dbReference type="Gene3D" id="3.10.560.10">
    <property type="entry name" value="Outer membrane lipoprotein wza domain like"/>
    <property type="match status" value="1"/>
</dbReference>
<reference evidence="3" key="2">
    <citation type="submission" date="2019-06" db="EMBL/GenBank/DDBJ databases">
        <title>Co-occurence of chitin degradation, pigmentation and bioactivity in marine Pseudoalteromonas.</title>
        <authorList>
            <person name="Sonnenschein E.C."/>
            <person name="Bech P.K."/>
        </authorList>
    </citation>
    <scope>NUCLEOTIDE SEQUENCE [LARGE SCALE GENOMIC DNA]</scope>
    <source>
        <strain evidence="3">S2897</strain>
    </source>
</reference>
<sequence length="86" mass="9434">LQLSIGDIRSIQVNIIGEITRPGSYYLSSLSTIANALYASGGHTLIGSYRNIELIRGGKSIAKFDLYQYLLNGDLSNNKLLQDEDV</sequence>
<proteinExistence type="predicted"/>
<evidence type="ECO:0000313" key="3">
    <source>
        <dbReference type="Proteomes" id="UP000305874"/>
    </source>
</evidence>
<protein>
    <submittedName>
        <fullName evidence="2">Capsule biosynthesis protein</fullName>
    </submittedName>
</protein>
<dbReference type="PANTHER" id="PTHR33619">
    <property type="entry name" value="POLYSACCHARIDE EXPORT PROTEIN GFCE-RELATED"/>
    <property type="match status" value="1"/>
</dbReference>
<dbReference type="GO" id="GO:0015159">
    <property type="term" value="F:polysaccharide transmembrane transporter activity"/>
    <property type="evidence" value="ECO:0007669"/>
    <property type="project" value="InterPro"/>
</dbReference>
<dbReference type="InterPro" id="IPR049712">
    <property type="entry name" value="Poly_export"/>
</dbReference>
<feature type="non-terminal residue" evidence="2">
    <location>
        <position position="86"/>
    </location>
</feature>
<dbReference type="PANTHER" id="PTHR33619:SF3">
    <property type="entry name" value="POLYSACCHARIDE EXPORT PROTEIN GFCE-RELATED"/>
    <property type="match status" value="1"/>
</dbReference>
<gene>
    <name evidence="2" type="ORF">CWC05_20850</name>
</gene>
<dbReference type="Proteomes" id="UP000305874">
    <property type="component" value="Unassembled WGS sequence"/>
</dbReference>
<dbReference type="Pfam" id="PF10531">
    <property type="entry name" value="SLBB"/>
    <property type="match status" value="1"/>
</dbReference>
<feature type="non-terminal residue" evidence="2">
    <location>
        <position position="1"/>
    </location>
</feature>
<name>A0A5S3YLZ6_9GAMM</name>
<feature type="domain" description="Soluble ligand binding" evidence="1">
    <location>
        <begin position="13"/>
        <end position="61"/>
    </location>
</feature>
<dbReference type="AlphaFoldDB" id="A0A5S3YLZ6"/>
<dbReference type="RefSeq" id="WP_171041930.1">
    <property type="nucleotide sequence ID" value="NZ_PNCG01000432.1"/>
</dbReference>
<reference evidence="2 3" key="1">
    <citation type="submission" date="2017-12" db="EMBL/GenBank/DDBJ databases">
        <authorList>
            <person name="Paulsen S."/>
            <person name="Gram L.K."/>
        </authorList>
    </citation>
    <scope>NUCLEOTIDE SEQUENCE [LARGE SCALE GENOMIC DNA]</scope>
    <source>
        <strain evidence="2 3">S2897</strain>
    </source>
</reference>
<evidence type="ECO:0000313" key="2">
    <source>
        <dbReference type="EMBL" id="TMP77070.1"/>
    </source>
</evidence>
<organism evidence="2 3">
    <name type="scientific">Pseudoalteromonas ruthenica</name>
    <dbReference type="NCBI Taxonomy" id="151081"/>
    <lineage>
        <taxon>Bacteria</taxon>
        <taxon>Pseudomonadati</taxon>
        <taxon>Pseudomonadota</taxon>
        <taxon>Gammaproteobacteria</taxon>
        <taxon>Alteromonadales</taxon>
        <taxon>Pseudoalteromonadaceae</taxon>
        <taxon>Pseudoalteromonas</taxon>
    </lineage>
</organism>